<dbReference type="Proteomes" id="UP001597441">
    <property type="component" value="Unassembled WGS sequence"/>
</dbReference>
<comment type="subcellular location">
    <subcellularLocation>
        <location evidence="1">Cell outer membrane</location>
    </subcellularLocation>
</comment>
<evidence type="ECO:0000256" key="5">
    <source>
        <dbReference type="SAM" id="SignalP"/>
    </source>
</evidence>
<dbReference type="InterPro" id="IPR006664">
    <property type="entry name" value="OMP_bac"/>
</dbReference>
<dbReference type="InterPro" id="IPR011042">
    <property type="entry name" value="6-blade_b-propeller_TolB-like"/>
</dbReference>
<evidence type="ECO:0000256" key="3">
    <source>
        <dbReference type="ARBA" id="ARBA00023237"/>
    </source>
</evidence>
<keyword evidence="3" id="KW-0998">Cell outer membrane</keyword>
<evidence type="ECO:0000259" key="6">
    <source>
        <dbReference type="PROSITE" id="PS51123"/>
    </source>
</evidence>
<dbReference type="Pfam" id="PF07676">
    <property type="entry name" value="PD40"/>
    <property type="match status" value="2"/>
</dbReference>
<dbReference type="SUPFAM" id="SSF49464">
    <property type="entry name" value="Carboxypeptidase regulatory domain-like"/>
    <property type="match status" value="1"/>
</dbReference>
<dbReference type="Pfam" id="PF00691">
    <property type="entry name" value="OmpA"/>
    <property type="match status" value="1"/>
</dbReference>
<evidence type="ECO:0000256" key="4">
    <source>
        <dbReference type="PROSITE-ProRule" id="PRU00473"/>
    </source>
</evidence>
<dbReference type="PROSITE" id="PS51123">
    <property type="entry name" value="OMPA_2"/>
    <property type="match status" value="1"/>
</dbReference>
<keyword evidence="8" id="KW-1185">Reference proteome</keyword>
<dbReference type="InterPro" id="IPR011659">
    <property type="entry name" value="WD40"/>
</dbReference>
<dbReference type="Gene3D" id="2.120.10.30">
    <property type="entry name" value="TolB, C-terminal domain"/>
    <property type="match status" value="1"/>
</dbReference>
<dbReference type="Pfam" id="PF13620">
    <property type="entry name" value="CarboxypepD_reg"/>
    <property type="match status" value="1"/>
</dbReference>
<accession>A0ABW5JRG2</accession>
<reference evidence="8" key="1">
    <citation type="journal article" date="2019" name="Int. J. Syst. Evol. Microbiol.">
        <title>The Global Catalogue of Microorganisms (GCM) 10K type strain sequencing project: providing services to taxonomists for standard genome sequencing and annotation.</title>
        <authorList>
            <consortium name="The Broad Institute Genomics Platform"/>
            <consortium name="The Broad Institute Genome Sequencing Center for Infectious Disease"/>
            <person name="Wu L."/>
            <person name="Ma J."/>
        </authorList>
    </citation>
    <scope>NUCLEOTIDE SEQUENCE [LARGE SCALE GENOMIC DNA]</scope>
    <source>
        <strain evidence="8">KCTC 42903</strain>
    </source>
</reference>
<feature type="chain" id="PRO_5047384184" evidence="5">
    <location>
        <begin position="22"/>
        <end position="639"/>
    </location>
</feature>
<dbReference type="SUPFAM" id="SSF82171">
    <property type="entry name" value="DPP6 N-terminal domain-like"/>
    <property type="match status" value="1"/>
</dbReference>
<sequence>MKTKHHILTYALLALSISASAQYGSQKKADNLFNKFAFADATKIYHHLIEKNFNADFATRQLADSYAYMRNPDSATVYYKKAVQQDNVPIDYYYNYAQALRGIKEYKQSRLWLKRFKEAGGLIKKDRYLKDNDFLNSIFNAKHHYFLAPVNFNSKYSDFGAFEKDGTIYFASSRNLGTLKKHVYGWNHEPFLDLYTTAKRTDSIVNHKSKIKGDINSVYHDGPLTISKDGKTMYFSRNDFNKNVLGKDNQGVTHLNIYKATLVDGKWTNVEALGFNSNSYSNGHPALNNDDSRLYFTSDKPGGFGGSDIYYVDIKADGTFGTPQNLGNIINTNKNEMFPFINSENALFFSSDGHAGLGMLDIFATVTDDNNNIKSIINLGVPVNSSKDDFSFFMNKDGLSGFFASNRAGGIGGDDIYAYNRIPQLKIEGSITDATTNAPVPNAVVTLLDSNDNKIADLLTDENGHFEINIDRNTNYKLITQKDNYIDNSRTVSTKGIESSVTSIKANFVLNPVAKKEVPISELYPIYFDFNKYNIRSESTAELDRIVDLMVNKYPYMVIKIESHTDSRGSFAYNDKLSKERAKATYNYLVANGVNASRITEFNGYGERKLANGCDGTKNCTEAQHQLNRRTQFIVVKME</sequence>
<dbReference type="InterPro" id="IPR011990">
    <property type="entry name" value="TPR-like_helical_dom_sf"/>
</dbReference>
<dbReference type="InterPro" id="IPR050330">
    <property type="entry name" value="Bact_OuterMem_StrucFunc"/>
</dbReference>
<evidence type="ECO:0000313" key="8">
    <source>
        <dbReference type="Proteomes" id="UP001597441"/>
    </source>
</evidence>
<gene>
    <name evidence="7" type="ORF">ACFSQS_04335</name>
</gene>
<dbReference type="RefSeq" id="WP_388014643.1">
    <property type="nucleotide sequence ID" value="NZ_JBHUDT010000001.1"/>
</dbReference>
<feature type="domain" description="OmpA-like" evidence="6">
    <location>
        <begin position="515"/>
        <end position="639"/>
    </location>
</feature>
<keyword evidence="2 4" id="KW-0472">Membrane</keyword>
<dbReference type="EMBL" id="JBHULK010000001">
    <property type="protein sequence ID" value="MFD2534325.1"/>
    <property type="molecule type" value="Genomic_DNA"/>
</dbReference>
<dbReference type="SUPFAM" id="SSF103088">
    <property type="entry name" value="OmpA-like"/>
    <property type="match status" value="1"/>
</dbReference>
<feature type="signal peptide" evidence="5">
    <location>
        <begin position="1"/>
        <end position="21"/>
    </location>
</feature>
<dbReference type="PRINTS" id="PR01021">
    <property type="entry name" value="OMPADOMAIN"/>
</dbReference>
<organism evidence="7 8">
    <name type="scientific">Gelatiniphilus marinus</name>
    <dbReference type="NCBI Taxonomy" id="1759464"/>
    <lineage>
        <taxon>Bacteria</taxon>
        <taxon>Pseudomonadati</taxon>
        <taxon>Bacteroidota</taxon>
        <taxon>Flavobacteriia</taxon>
        <taxon>Flavobacteriales</taxon>
        <taxon>Flavobacteriaceae</taxon>
        <taxon>Gelatiniphilus</taxon>
    </lineage>
</organism>
<dbReference type="InterPro" id="IPR036737">
    <property type="entry name" value="OmpA-like_sf"/>
</dbReference>
<dbReference type="SUPFAM" id="SSF48452">
    <property type="entry name" value="TPR-like"/>
    <property type="match status" value="1"/>
</dbReference>
<comment type="caution">
    <text evidence="7">The sequence shown here is derived from an EMBL/GenBank/DDBJ whole genome shotgun (WGS) entry which is preliminary data.</text>
</comment>
<evidence type="ECO:0000313" key="7">
    <source>
        <dbReference type="EMBL" id="MFD2534325.1"/>
    </source>
</evidence>
<evidence type="ECO:0000256" key="1">
    <source>
        <dbReference type="ARBA" id="ARBA00004442"/>
    </source>
</evidence>
<dbReference type="PANTHER" id="PTHR30329">
    <property type="entry name" value="STATOR ELEMENT OF FLAGELLAR MOTOR COMPLEX"/>
    <property type="match status" value="1"/>
</dbReference>
<dbReference type="InterPro" id="IPR006665">
    <property type="entry name" value="OmpA-like"/>
</dbReference>
<protein>
    <submittedName>
        <fullName evidence="7">OmpA family protein</fullName>
    </submittedName>
</protein>
<dbReference type="Gene3D" id="2.60.40.1120">
    <property type="entry name" value="Carboxypeptidase-like, regulatory domain"/>
    <property type="match status" value="1"/>
</dbReference>
<keyword evidence="5" id="KW-0732">Signal</keyword>
<name>A0ABW5JRG2_9FLAO</name>
<dbReference type="PANTHER" id="PTHR30329:SF21">
    <property type="entry name" value="LIPOPROTEIN YIAD-RELATED"/>
    <property type="match status" value="1"/>
</dbReference>
<dbReference type="CDD" id="cd07185">
    <property type="entry name" value="OmpA_C-like"/>
    <property type="match status" value="1"/>
</dbReference>
<dbReference type="Gene3D" id="1.25.40.10">
    <property type="entry name" value="Tetratricopeptide repeat domain"/>
    <property type="match status" value="1"/>
</dbReference>
<proteinExistence type="predicted"/>
<dbReference type="Gene3D" id="3.30.1330.60">
    <property type="entry name" value="OmpA-like domain"/>
    <property type="match status" value="1"/>
</dbReference>
<evidence type="ECO:0000256" key="2">
    <source>
        <dbReference type="ARBA" id="ARBA00023136"/>
    </source>
</evidence>
<dbReference type="InterPro" id="IPR008969">
    <property type="entry name" value="CarboxyPept-like_regulatory"/>
</dbReference>